<dbReference type="AlphaFoldDB" id="A0A7K3WDU3"/>
<keyword evidence="1" id="KW-1133">Transmembrane helix</keyword>
<accession>A0A7K3WDU3</accession>
<organism evidence="2 3">
    <name type="scientific">Goekera deserti</name>
    <dbReference type="NCBI Taxonomy" id="2497753"/>
    <lineage>
        <taxon>Bacteria</taxon>
        <taxon>Bacillati</taxon>
        <taxon>Actinomycetota</taxon>
        <taxon>Actinomycetes</taxon>
        <taxon>Geodermatophilales</taxon>
        <taxon>Geodermatophilaceae</taxon>
        <taxon>Goekera</taxon>
    </lineage>
</organism>
<sequence>MSSGVDTLAALYLWRQRRADLLLPGLAAAVFLAGLVQAAVDGRDTLGVHVPGALVLTAGVIWLVILVFRPLVRR</sequence>
<feature type="transmembrane region" description="Helical" evidence="1">
    <location>
        <begin position="46"/>
        <end position="68"/>
    </location>
</feature>
<keyword evidence="1" id="KW-0812">Transmembrane</keyword>
<comment type="caution">
    <text evidence="2">The sequence shown here is derived from an EMBL/GenBank/DDBJ whole genome shotgun (WGS) entry which is preliminary data.</text>
</comment>
<evidence type="ECO:0000313" key="3">
    <source>
        <dbReference type="Proteomes" id="UP000470470"/>
    </source>
</evidence>
<keyword evidence="3" id="KW-1185">Reference proteome</keyword>
<keyword evidence="1" id="KW-0472">Membrane</keyword>
<proteinExistence type="predicted"/>
<evidence type="ECO:0000313" key="2">
    <source>
        <dbReference type="EMBL" id="NEL54652.1"/>
    </source>
</evidence>
<dbReference type="Proteomes" id="UP000470470">
    <property type="component" value="Unassembled WGS sequence"/>
</dbReference>
<name>A0A7K3WDU3_9ACTN</name>
<feature type="transmembrane region" description="Helical" evidence="1">
    <location>
        <begin position="21"/>
        <end position="40"/>
    </location>
</feature>
<evidence type="ECO:0000256" key="1">
    <source>
        <dbReference type="SAM" id="Phobius"/>
    </source>
</evidence>
<gene>
    <name evidence="2" type="ORF">G1H19_11630</name>
</gene>
<dbReference type="EMBL" id="JAAGWK010000015">
    <property type="protein sequence ID" value="NEL54652.1"/>
    <property type="molecule type" value="Genomic_DNA"/>
</dbReference>
<dbReference type="RefSeq" id="WP_152731065.1">
    <property type="nucleotide sequence ID" value="NZ_JAABOZ010000001.1"/>
</dbReference>
<reference evidence="2 3" key="1">
    <citation type="submission" date="2020-02" db="EMBL/GenBank/DDBJ databases">
        <title>The whole genome sequence of CPCC 205119.</title>
        <authorList>
            <person name="Jiang Z."/>
        </authorList>
    </citation>
    <scope>NUCLEOTIDE SEQUENCE [LARGE SCALE GENOMIC DNA]</scope>
    <source>
        <strain evidence="2 3">CPCC 205119</strain>
    </source>
</reference>
<protein>
    <submittedName>
        <fullName evidence="2">Uncharacterized protein</fullName>
    </submittedName>
</protein>